<accession>A0A5N6QIP0</accession>
<evidence type="ECO:0000259" key="1">
    <source>
        <dbReference type="PROSITE" id="PS50004"/>
    </source>
</evidence>
<reference evidence="2 3" key="1">
    <citation type="submission" date="2019-06" db="EMBL/GenBank/DDBJ databases">
        <title>A chromosomal-level reference genome of Carpinus fangiana (Coryloideae, Betulaceae).</title>
        <authorList>
            <person name="Yang X."/>
            <person name="Wang Z."/>
            <person name="Zhang L."/>
            <person name="Hao G."/>
            <person name="Liu J."/>
            <person name="Yang Y."/>
        </authorList>
    </citation>
    <scope>NUCLEOTIDE SEQUENCE [LARGE SCALE GENOMIC DNA]</scope>
    <source>
        <strain evidence="2">Cfa_2016G</strain>
        <tissue evidence="2">Leaf</tissue>
    </source>
</reference>
<name>A0A5N6QIP0_9ROSI</name>
<sequence length="194" mass="22156">MGAPHQLSSLTCNLTIMQAKNVDFQSTGTLFVRYYLSAGNNKRIRLDTREISSKSDLCWNESFSLDCFGSQDSMDSLNQQNVVFELRRRNKVPVLGRIGGSQLLGRAEIPWKEVCESPNMEMEKWVTMGQVGVSKPPKLQVAMKVQVLPAMEETERRRNRNVKKWDDECCGCKDFHGYRCEDYDIFALAALEAF</sequence>
<feature type="domain" description="C2" evidence="1">
    <location>
        <begin position="1"/>
        <end position="126"/>
    </location>
</feature>
<proteinExistence type="predicted"/>
<dbReference type="OrthoDB" id="687396at2759"/>
<dbReference type="SUPFAM" id="SSF49562">
    <property type="entry name" value="C2 domain (Calcium/lipid-binding domain, CaLB)"/>
    <property type="match status" value="1"/>
</dbReference>
<dbReference type="Pfam" id="PF00168">
    <property type="entry name" value="C2"/>
    <property type="match status" value="1"/>
</dbReference>
<dbReference type="PANTHER" id="PTHR35503:SF2">
    <property type="entry name" value="OS04G0455700 PROTEIN"/>
    <property type="match status" value="1"/>
</dbReference>
<dbReference type="PROSITE" id="PS50004">
    <property type="entry name" value="C2"/>
    <property type="match status" value="1"/>
</dbReference>
<dbReference type="Proteomes" id="UP000327013">
    <property type="component" value="Chromosome 1"/>
</dbReference>
<protein>
    <recommendedName>
        <fullName evidence="1">C2 domain-containing protein</fullName>
    </recommendedName>
</protein>
<gene>
    <name evidence="2" type="ORF">FH972_002671</name>
</gene>
<dbReference type="Gene3D" id="2.60.40.150">
    <property type="entry name" value="C2 domain"/>
    <property type="match status" value="1"/>
</dbReference>
<dbReference type="EMBL" id="CM017321">
    <property type="protein sequence ID" value="KAE7998093.1"/>
    <property type="molecule type" value="Genomic_DNA"/>
</dbReference>
<dbReference type="InterPro" id="IPR035892">
    <property type="entry name" value="C2_domain_sf"/>
</dbReference>
<evidence type="ECO:0000313" key="2">
    <source>
        <dbReference type="EMBL" id="KAE7998093.1"/>
    </source>
</evidence>
<evidence type="ECO:0000313" key="3">
    <source>
        <dbReference type="Proteomes" id="UP000327013"/>
    </source>
</evidence>
<dbReference type="InterPro" id="IPR000008">
    <property type="entry name" value="C2_dom"/>
</dbReference>
<dbReference type="AlphaFoldDB" id="A0A5N6QIP0"/>
<dbReference type="PANTHER" id="PTHR35503">
    <property type="entry name" value="OSJNBA0006M15.15 PROTEIN"/>
    <property type="match status" value="1"/>
</dbReference>
<keyword evidence="3" id="KW-1185">Reference proteome</keyword>
<organism evidence="2 3">
    <name type="scientific">Carpinus fangiana</name>
    <dbReference type="NCBI Taxonomy" id="176857"/>
    <lineage>
        <taxon>Eukaryota</taxon>
        <taxon>Viridiplantae</taxon>
        <taxon>Streptophyta</taxon>
        <taxon>Embryophyta</taxon>
        <taxon>Tracheophyta</taxon>
        <taxon>Spermatophyta</taxon>
        <taxon>Magnoliopsida</taxon>
        <taxon>eudicotyledons</taxon>
        <taxon>Gunneridae</taxon>
        <taxon>Pentapetalae</taxon>
        <taxon>rosids</taxon>
        <taxon>fabids</taxon>
        <taxon>Fagales</taxon>
        <taxon>Betulaceae</taxon>
        <taxon>Carpinus</taxon>
    </lineage>
</organism>